<gene>
    <name evidence="12" type="primary">LOC107066993</name>
</gene>
<evidence type="ECO:0000256" key="3">
    <source>
        <dbReference type="ARBA" id="ARBA00022606"/>
    </source>
</evidence>
<dbReference type="Pfam" id="PF02949">
    <property type="entry name" value="7tm_6"/>
    <property type="match status" value="1"/>
</dbReference>
<evidence type="ECO:0000256" key="4">
    <source>
        <dbReference type="ARBA" id="ARBA00022692"/>
    </source>
</evidence>
<evidence type="ECO:0000256" key="8">
    <source>
        <dbReference type="ARBA" id="ARBA00023170"/>
    </source>
</evidence>
<keyword evidence="8" id="KW-0675">Receptor</keyword>
<keyword evidence="2" id="KW-1003">Cell membrane</keyword>
<comment type="subcellular location">
    <subcellularLocation>
        <location evidence="1">Cell membrane</location>
        <topology evidence="1">Multi-pass membrane protein</topology>
    </subcellularLocation>
</comment>
<keyword evidence="5" id="KW-0552">Olfaction</keyword>
<protein>
    <submittedName>
        <fullName evidence="12">Uncharacterized protein LOC107066993</fullName>
    </submittedName>
</protein>
<evidence type="ECO:0000256" key="10">
    <source>
        <dbReference type="SAM" id="Phobius"/>
    </source>
</evidence>
<dbReference type="InterPro" id="IPR004117">
    <property type="entry name" value="7tm6_olfct_rcpt"/>
</dbReference>
<proteinExistence type="predicted"/>
<keyword evidence="4 10" id="KW-0812">Transmembrane</keyword>
<evidence type="ECO:0000256" key="5">
    <source>
        <dbReference type="ARBA" id="ARBA00022725"/>
    </source>
</evidence>
<keyword evidence="6 10" id="KW-1133">Transmembrane helix</keyword>
<evidence type="ECO:0000256" key="9">
    <source>
        <dbReference type="ARBA" id="ARBA00023224"/>
    </source>
</evidence>
<evidence type="ECO:0000313" key="12">
    <source>
        <dbReference type="RefSeq" id="XP_015177585.1"/>
    </source>
</evidence>
<dbReference type="RefSeq" id="XP_015177585.1">
    <property type="nucleotide sequence ID" value="XM_015322099.1"/>
</dbReference>
<evidence type="ECO:0000313" key="11">
    <source>
        <dbReference type="Proteomes" id="UP000694924"/>
    </source>
</evidence>
<evidence type="ECO:0000256" key="7">
    <source>
        <dbReference type="ARBA" id="ARBA00023136"/>
    </source>
</evidence>
<dbReference type="PANTHER" id="PTHR21137:SF35">
    <property type="entry name" value="ODORANT RECEPTOR 19A-RELATED"/>
    <property type="match status" value="1"/>
</dbReference>
<dbReference type="GeneID" id="107066993"/>
<evidence type="ECO:0000256" key="1">
    <source>
        <dbReference type="ARBA" id="ARBA00004651"/>
    </source>
</evidence>
<keyword evidence="3" id="KW-0716">Sensory transduction</keyword>
<keyword evidence="7 10" id="KW-0472">Membrane</keyword>
<dbReference type="Proteomes" id="UP000694924">
    <property type="component" value="Unplaced"/>
</dbReference>
<evidence type="ECO:0000256" key="2">
    <source>
        <dbReference type="ARBA" id="ARBA00022475"/>
    </source>
</evidence>
<dbReference type="PANTHER" id="PTHR21137">
    <property type="entry name" value="ODORANT RECEPTOR"/>
    <property type="match status" value="1"/>
</dbReference>
<name>A0ABM1IBJ8_POLDO</name>
<feature type="transmembrane region" description="Helical" evidence="10">
    <location>
        <begin position="28"/>
        <end position="49"/>
    </location>
</feature>
<reference evidence="12" key="1">
    <citation type="submission" date="2025-08" db="UniProtKB">
        <authorList>
            <consortium name="RefSeq"/>
        </authorList>
    </citation>
    <scope>IDENTIFICATION</scope>
    <source>
        <tissue evidence="12">Whole body</tissue>
    </source>
</reference>
<organism evidence="11 12">
    <name type="scientific">Polistes dominula</name>
    <name type="common">European paper wasp</name>
    <name type="synonym">Vespa dominula</name>
    <dbReference type="NCBI Taxonomy" id="743375"/>
    <lineage>
        <taxon>Eukaryota</taxon>
        <taxon>Metazoa</taxon>
        <taxon>Ecdysozoa</taxon>
        <taxon>Arthropoda</taxon>
        <taxon>Hexapoda</taxon>
        <taxon>Insecta</taxon>
        <taxon>Pterygota</taxon>
        <taxon>Neoptera</taxon>
        <taxon>Endopterygota</taxon>
        <taxon>Hymenoptera</taxon>
        <taxon>Apocrita</taxon>
        <taxon>Aculeata</taxon>
        <taxon>Vespoidea</taxon>
        <taxon>Vespidae</taxon>
        <taxon>Polistinae</taxon>
        <taxon>Polistini</taxon>
        <taxon>Polistes</taxon>
    </lineage>
</organism>
<sequence length="127" mass="14628">MVTCALCFIGGATFHIMDTIDKNKKEDIAGLLFLPIIYVIFHLIWVFIWCNIGQHLKNVTEAVFYKANETPWYLLSKQSKILLFLMIVRASKPTYVSVGNMFIASHEFFAQLVKMSMSYAMVLHSRN</sequence>
<keyword evidence="11" id="KW-1185">Reference proteome</keyword>
<keyword evidence="9" id="KW-0807">Transducer</keyword>
<accession>A0ABM1IBJ8</accession>
<evidence type="ECO:0000256" key="6">
    <source>
        <dbReference type="ARBA" id="ARBA00022989"/>
    </source>
</evidence>